<dbReference type="Gene3D" id="1.10.1070.11">
    <property type="entry name" value="Phosphatidylinositol 3-/4-kinase, catalytic domain"/>
    <property type="match status" value="1"/>
</dbReference>
<dbReference type="GO" id="GO:0005524">
    <property type="term" value="F:ATP binding"/>
    <property type="evidence" value="ECO:0007669"/>
    <property type="project" value="UniProtKB-KW"/>
</dbReference>
<dbReference type="SUPFAM" id="SSF48371">
    <property type="entry name" value="ARM repeat"/>
    <property type="match status" value="1"/>
</dbReference>
<feature type="domain" description="FATC" evidence="9">
    <location>
        <begin position="3188"/>
        <end position="3220"/>
    </location>
</feature>
<name>A0A8K1CRH2_PYTOL</name>
<dbReference type="Proteomes" id="UP000794436">
    <property type="component" value="Unassembled WGS sequence"/>
</dbReference>
<keyword evidence="6" id="KW-0866">Nonsense-mediated mRNA decay</keyword>
<dbReference type="GO" id="GO:0005634">
    <property type="term" value="C:nucleus"/>
    <property type="evidence" value="ECO:0007669"/>
    <property type="project" value="TreeGrafter"/>
</dbReference>
<dbReference type="EC" id="2.7.11.1" evidence="1"/>
<protein>
    <recommendedName>
        <fullName evidence="1">non-specific serine/threonine protein kinase</fullName>
        <ecNumber evidence="1">2.7.11.1</ecNumber>
    </recommendedName>
</protein>
<evidence type="ECO:0000313" key="10">
    <source>
        <dbReference type="EMBL" id="TMW68200.1"/>
    </source>
</evidence>
<dbReference type="Pfam" id="PF00454">
    <property type="entry name" value="PI3_PI4_kinase"/>
    <property type="match status" value="1"/>
</dbReference>
<dbReference type="PROSITE" id="PS00916">
    <property type="entry name" value="PI3_4_KINASE_2"/>
    <property type="match status" value="1"/>
</dbReference>
<keyword evidence="2" id="KW-0808">Transferase</keyword>
<dbReference type="GO" id="GO:0000184">
    <property type="term" value="P:nuclear-transcribed mRNA catabolic process, nonsense-mediated decay"/>
    <property type="evidence" value="ECO:0007669"/>
    <property type="project" value="UniProtKB-KW"/>
</dbReference>
<dbReference type="OrthoDB" id="381190at2759"/>
<organism evidence="10 11">
    <name type="scientific">Pythium oligandrum</name>
    <name type="common">Mycoparasitic fungus</name>
    <dbReference type="NCBI Taxonomy" id="41045"/>
    <lineage>
        <taxon>Eukaryota</taxon>
        <taxon>Sar</taxon>
        <taxon>Stramenopiles</taxon>
        <taxon>Oomycota</taxon>
        <taxon>Peronosporomycetes</taxon>
        <taxon>Pythiales</taxon>
        <taxon>Pythiaceae</taxon>
        <taxon>Pythium</taxon>
    </lineage>
</organism>
<evidence type="ECO:0000256" key="5">
    <source>
        <dbReference type="ARBA" id="ARBA00022840"/>
    </source>
</evidence>
<dbReference type="GO" id="GO:0004674">
    <property type="term" value="F:protein serine/threonine kinase activity"/>
    <property type="evidence" value="ECO:0007669"/>
    <property type="project" value="UniProtKB-EC"/>
</dbReference>
<keyword evidence="11" id="KW-1185">Reference proteome</keyword>
<keyword evidence="3" id="KW-0547">Nucleotide-binding</keyword>
<evidence type="ECO:0000256" key="2">
    <source>
        <dbReference type="ARBA" id="ARBA00022679"/>
    </source>
</evidence>
<reference evidence="10" key="1">
    <citation type="submission" date="2019-03" db="EMBL/GenBank/DDBJ databases">
        <title>Long read genome sequence of the mycoparasitic Pythium oligandrum ATCC 38472 isolated from sugarbeet rhizosphere.</title>
        <authorList>
            <person name="Gaulin E."/>
        </authorList>
    </citation>
    <scope>NUCLEOTIDE SEQUENCE</scope>
    <source>
        <strain evidence="10">ATCC 38472_TT</strain>
    </source>
</reference>
<dbReference type="InterPro" id="IPR018936">
    <property type="entry name" value="PI3/4_kinase_CS"/>
</dbReference>
<feature type="region of interest" description="Disordered" evidence="7">
    <location>
        <begin position="3109"/>
        <end position="3154"/>
    </location>
</feature>
<evidence type="ECO:0000256" key="3">
    <source>
        <dbReference type="ARBA" id="ARBA00022741"/>
    </source>
</evidence>
<sequence>MLALQTVLAGDMVPIKQRAKAAQQLATYCGQLPTTPGLYGVYEPYLPHLVSVVVTPIKAARDVQENVVHLLKMLGAHNPRQFAQWCAMHVSVTPSSDPWHVDWCCGLSIAAEVRLPRSVNDQGVEVWNEHTFEFAELGAGLAMVLKLWRSLLDSSSDEVLVKAIVDALDVMLSHRSSVGPTVWSSLVTAKMQPHFVDMADVLIGWATSAATSESMRNSILSVLDRMQDLWTGNSVFCLQLLESFSNDIVTLYATPVLPTDDRVKLNFILVCSLMVARCVPTLALSASGTKPSPVARTLSFAGFTRTRSLSSFYLLRAAEYLISLAESQVGLTLRLSVGAITFLVSEAANLVTKRKAEQSEVIFVIESSSRIASMSLSEAPRSSVAPIDVPNAGHNLLRSDQGDNYCAAVERLLQLKCLGALTHLTKLTVTVMATFGFDGLQFILVRHKLAQEMQQMDAVAYWASCFVLACGYQVKPSENQVSRLSQGLRATIGWAVSNQGRHISGFIAASRMVCAAMSNGAFVSHEVAVELVSGALCILESNPDESKEVARIFDILCWVIAQLSSDYKLPGEEVMRLLARLRCVLVTEDDTLLQSCTKLISVLARLEASKTVQVELADITMGLIRDDNQALTEQVATIVLPYIEPWCLLKNATRDEASTEDALVWSSELAVSDFESVFELLSDQECSEFQWHEVCLDILSHSRTHALSPRRLNRLEEARKVVRECAMWTIQNRLRSHLGGPSSTFSGIERVLQVWAERRQSQEASSSISCAMIVEFVSALESYIMLASDPKFAKVEPDSEAFKIGAFFRANLAVCEDWLSKIRPLAVRISGSIHAIEEVRHHSIASVLSCWKELEAFLDHLSGDELDQPKRTHIVAAVAKLHSALFILGESSCDLRDVDSIKGFQVWVDVFSCRLQQYIPDDGNIYSQSCFSWLEALRLEAELNYEAAVVEYEKVLLQVFVTQKVPHEATVDDNAAFGLFGSVILGCIRRCGACCCLLQQWDQFDHLFLRLRQLTSRFSTIEDEHVVARFTKLCTSWNGLSRATELALPLVSDLPPGLATSPKLSDLTSLSGWEGCVDQVTPRNDESMLIHEAVQLKWSRFRLASYANRPVNCISKQEEHAIFRLYTGTGAALTHAKKPPSFDDVRGGDCIRTTTDAALWSRPVLDASFDQSRDGSVYTGTSIISLARLARKQNNVQLASLLLSRAQALGLSEEEELQLQYEQSLVMIRSNLQSEGLACLGQLCSSMLAPLSALTSESVSEAHLEGLLQLAKSVARVESGDEFVAIEQVLKHIDGNLSSTTHTPGQSELLSARDDLVLRCLRAATTLRPSSMKAWLSYSKWCHERGRQNIDAIISNGGRFELVSAEEEALCFILDQLQITEAARSDITAAFQVIMDKTNVVSGRSENLRRFLLSRVSEEDRGLIEQLVELQNKCLARVLDDIKRAAIGYRSFLFASQQSTSEVSTQSSQVTLTVLRLLRILTRFGAERELAEVAGEALIAGPMSPWTRIVPQLLSRIGHPEKIVSTSVAKLLKRLGRQWPHLVVYPAVVESRKGEKGELLTETASLLIKDVLDDLRRDSASLVNQVEQVVSELNRIAVLWDDLWLTTLMKMSTDVSRRISTLEKEELRVDKNSTLTESEKLQLARRKSTAIMKPVLMVIERLWNETIGRTKTGYDLSAHERTFLHVYGKQISSAMRGFHSYCNSDGEDGTKSAATTPLEVWSPFAELLKALIASAGRRERLDLAEISPVLHGITHGRSSGIMPGVVGNVDDPTPVTIKDIGRNVRVLRTKTKPKCLRLEGSNGKTYRYLLKAREDLHLDERMMQFHSIVNELLRSDRSSRDRGLAARHYGVIPLSTDAGLIQMVPDVVPLFQIFTTRAEEGHGGIAPAVRLDAEESVHPAPQPPTAAFYAKLRQYGVNDVTPNQRPHWPAPLLRRVYDDLVSARPKNIIYHEILSQCLDFAEVRQRISRFSRSLAVMSVVGFVIGLGDRHLDNILLCAHTGEVVHIDYNVCFDKGLRLKVPEIVPFRLTPMLVDALGITGVEGRFRTAFEQTLRVVRKGDSREALSTLLEAFVYDPLVDWIKGGKQAKKSDLVKKRLEVNVNLSLFLSRAEERRQLTIGFGEAFVSALSSLSTAIEGSSSSLAGAIPVYEQYDLSVRDQRSRLLAADDLGTKIEQALSRCGDESIYTRLNEVEARLEVFVKECLSRHEQIMQWRSFVMATQIPSSSLILKNARSQTFGRVFSDLRSMIESQHTAASTPGWETVQDELNTKCVAVDALIGSLIEDMAGLMHHMEPLFIAYSEYQRDVNELILHHSTSDVYGLWGKECALVLWLVRAGKLQEAVKLISRASSFSLARDLPQLYVDEFDTIEQALQREISCVEDQSVFIQQEPEVIDRLVQVLFGKPSAMKLSNSQSQRVMKLASAWCFVSLLDQCNSSEAPADFDESFKRLSDVAREVMLALDISATAKGSMKRMNAEHLLQVVDRNKQMNEPSKFIRVLCAYLAVLESVECLSSVLYKELLVKFYVLRIGRQIRGGEVRSLRHQSSHGGVLPAGSTEYHEIINALHELVDKIDDLQITVAQVGIDGGLGGCGDTWFEACLAHIESVMEEAETGRQSPPDRILHGINSQLGSLLVKTLQQPLVRIITHVMETEWNLQYTSGSSDDGIITKTIEDEALKILPSVAQSREDSLASFQQLCQLLNDVLVACAYRWHVDSRSTSLSRRFAFLHSMKNLQQKRVLFMQWNNEEAAPDQMNRHRTLDIIAHTTATKVRVVQTCHHLEAYALELAQQLEYSGSRTLGGEAISFSGRVQALYNSMTRLIEFARSVADTAQGIEAIESSTGQACRFDKNQASLEVDKVGSALFDDLSGLLQKIATLESSQTVKSFSSLKEELHSAQESVATVTAISRNRKAALERECSRYNEQIRQTTEQLLVASRKVLMLLSSFQQVKAVDAAELDSASIEGHQAHRTHAAVADAAAVSSGIWQSFSFSENQRLARILLRNVTGAPSLQELRSILMEYETLDGRLCDVVSKLVPALGDFVDSASSGLAASDYELCVAAFSRLVGCLCSSNVEGSSVSGDLVVAGQELMSKCIHVFYTAAVMADTLSKKAPAEGEATERNSTESHEGLDESSEGEDSSDHDEVAKELGESTGNDIRRVAQVQEANTLGLDVVRRIEQKLYGFVTESDESPLSVEEQSSWLINEATSADNLCVMYEGWTPWI</sequence>
<keyword evidence="4" id="KW-0418">Kinase</keyword>
<dbReference type="PANTHER" id="PTHR11139:SF71">
    <property type="entry name" value="SERINE_THREONINE-PROTEIN KINASE SMG1"/>
    <property type="match status" value="1"/>
</dbReference>
<feature type="compositionally biased region" description="Acidic residues" evidence="7">
    <location>
        <begin position="3128"/>
        <end position="3138"/>
    </location>
</feature>
<evidence type="ECO:0000259" key="8">
    <source>
        <dbReference type="PROSITE" id="PS50290"/>
    </source>
</evidence>
<dbReference type="Pfam" id="PF02260">
    <property type="entry name" value="FATC"/>
    <property type="match status" value="1"/>
</dbReference>
<evidence type="ECO:0000256" key="1">
    <source>
        <dbReference type="ARBA" id="ARBA00012513"/>
    </source>
</evidence>
<dbReference type="InterPro" id="IPR011009">
    <property type="entry name" value="Kinase-like_dom_sf"/>
</dbReference>
<dbReference type="InterPro" id="IPR000403">
    <property type="entry name" value="PI3/4_kinase_cat_dom"/>
</dbReference>
<evidence type="ECO:0000256" key="4">
    <source>
        <dbReference type="ARBA" id="ARBA00022777"/>
    </source>
</evidence>
<dbReference type="PROSITE" id="PS51190">
    <property type="entry name" value="FATC"/>
    <property type="match status" value="1"/>
</dbReference>
<accession>A0A8K1CRH2</accession>
<keyword evidence="5" id="KW-0067">ATP-binding</keyword>
<proteinExistence type="predicted"/>
<evidence type="ECO:0000256" key="6">
    <source>
        <dbReference type="ARBA" id="ARBA00023161"/>
    </source>
</evidence>
<dbReference type="PANTHER" id="PTHR11139">
    <property type="entry name" value="ATAXIA TELANGIECTASIA MUTATED ATM -RELATED"/>
    <property type="match status" value="1"/>
</dbReference>
<comment type="caution">
    <text evidence="10">The sequence shown here is derived from an EMBL/GenBank/DDBJ whole genome shotgun (WGS) entry which is preliminary data.</text>
</comment>
<dbReference type="InterPro" id="IPR031559">
    <property type="entry name" value="SMG1"/>
</dbReference>
<dbReference type="SMART" id="SM00146">
    <property type="entry name" value="PI3Kc"/>
    <property type="match status" value="1"/>
</dbReference>
<evidence type="ECO:0000259" key="9">
    <source>
        <dbReference type="PROSITE" id="PS51190"/>
    </source>
</evidence>
<dbReference type="SUPFAM" id="SSF56112">
    <property type="entry name" value="Protein kinase-like (PK-like)"/>
    <property type="match status" value="1"/>
</dbReference>
<dbReference type="Pfam" id="PF15785">
    <property type="entry name" value="SMG1"/>
    <property type="match status" value="1"/>
</dbReference>
<dbReference type="InterPro" id="IPR003152">
    <property type="entry name" value="FATC_dom"/>
</dbReference>
<dbReference type="SMART" id="SM01343">
    <property type="entry name" value="FATC"/>
    <property type="match status" value="1"/>
</dbReference>
<dbReference type="PROSITE" id="PS50290">
    <property type="entry name" value="PI3_4_KINASE_3"/>
    <property type="match status" value="1"/>
</dbReference>
<feature type="domain" description="PI3K/PI4K catalytic" evidence="8">
    <location>
        <begin position="1780"/>
        <end position="2124"/>
    </location>
</feature>
<dbReference type="InterPro" id="IPR036940">
    <property type="entry name" value="PI3/4_kinase_cat_sf"/>
</dbReference>
<dbReference type="EMBL" id="SPLM01000003">
    <property type="protein sequence ID" value="TMW68200.1"/>
    <property type="molecule type" value="Genomic_DNA"/>
</dbReference>
<dbReference type="InterPro" id="IPR050517">
    <property type="entry name" value="DDR_Repair_Kinase"/>
</dbReference>
<feature type="compositionally biased region" description="Basic and acidic residues" evidence="7">
    <location>
        <begin position="3109"/>
        <end position="3127"/>
    </location>
</feature>
<evidence type="ECO:0000256" key="7">
    <source>
        <dbReference type="SAM" id="MobiDB-lite"/>
    </source>
</evidence>
<dbReference type="InterPro" id="IPR016024">
    <property type="entry name" value="ARM-type_fold"/>
</dbReference>
<evidence type="ECO:0000313" key="11">
    <source>
        <dbReference type="Proteomes" id="UP000794436"/>
    </source>
</evidence>
<dbReference type="Gene3D" id="3.30.1010.10">
    <property type="entry name" value="Phosphatidylinositol 3-kinase Catalytic Subunit, Chain A, domain 4"/>
    <property type="match status" value="1"/>
</dbReference>
<gene>
    <name evidence="10" type="ORF">Poli38472_007872</name>
</gene>